<dbReference type="PROSITE" id="PS50930">
    <property type="entry name" value="HTH_LYTTR"/>
    <property type="match status" value="1"/>
</dbReference>
<evidence type="ECO:0000313" key="4">
    <source>
        <dbReference type="EMBL" id="RST89410.1"/>
    </source>
</evidence>
<dbReference type="Proteomes" id="UP000277864">
    <property type="component" value="Unassembled WGS sequence"/>
</dbReference>
<dbReference type="InterPro" id="IPR001789">
    <property type="entry name" value="Sig_transdc_resp-reg_receiver"/>
</dbReference>
<comment type="caution">
    <text evidence="4">The sequence shown here is derived from an EMBL/GenBank/DDBJ whole genome shotgun (WGS) entry which is preliminary data.</text>
</comment>
<dbReference type="EMBL" id="PXZH01000002">
    <property type="protein sequence ID" value="RST89410.1"/>
    <property type="molecule type" value="Genomic_DNA"/>
</dbReference>
<feature type="domain" description="Response regulatory" evidence="2">
    <location>
        <begin position="2"/>
        <end position="116"/>
    </location>
</feature>
<reference evidence="4 5" key="1">
    <citation type="submission" date="2018-03" db="EMBL/GenBank/DDBJ databases">
        <authorList>
            <person name="Gulvik C.A."/>
        </authorList>
    </citation>
    <scope>NUCLEOTIDE SEQUENCE [LARGE SCALE GENOMIC DNA]</scope>
    <source>
        <strain evidence="4 5">JCM 31581</strain>
    </source>
</reference>
<dbReference type="RefSeq" id="WP_125943344.1">
    <property type="nucleotide sequence ID" value="NZ_PXZH01000002.1"/>
</dbReference>
<protein>
    <submittedName>
        <fullName evidence="4">DNA-binding response regulator</fullName>
    </submittedName>
</protein>
<evidence type="ECO:0000313" key="5">
    <source>
        <dbReference type="Proteomes" id="UP000277864"/>
    </source>
</evidence>
<dbReference type="InterPro" id="IPR007492">
    <property type="entry name" value="LytTR_DNA-bd_dom"/>
</dbReference>
<dbReference type="Gene3D" id="3.40.50.2300">
    <property type="match status" value="1"/>
</dbReference>
<dbReference type="AlphaFoldDB" id="A0A429Z6T6"/>
<dbReference type="OrthoDB" id="9809318at2"/>
<proteinExistence type="predicted"/>
<dbReference type="GO" id="GO:0003677">
    <property type="term" value="F:DNA binding"/>
    <property type="evidence" value="ECO:0007669"/>
    <property type="project" value="UniProtKB-KW"/>
</dbReference>
<dbReference type="Gene3D" id="2.20.25.10">
    <property type="match status" value="1"/>
</dbReference>
<evidence type="ECO:0000256" key="1">
    <source>
        <dbReference type="PROSITE-ProRule" id="PRU00169"/>
    </source>
</evidence>
<dbReference type="InterPro" id="IPR011006">
    <property type="entry name" value="CheY-like_superfamily"/>
</dbReference>
<dbReference type="PROSITE" id="PS50110">
    <property type="entry name" value="RESPONSE_REGULATORY"/>
    <property type="match status" value="1"/>
</dbReference>
<dbReference type="InterPro" id="IPR046947">
    <property type="entry name" value="LytR-like"/>
</dbReference>
<sequence length="253" mass="29131">MNILIVDDEPLARSELTFLLKQCPEVNSVEQADSIEECFSQMNQQMPDVLFLDIHLSDENGLDLAKKINQVPNAPFIIFATAFDQHAIEAFNLNAVDYILKPFEFKRIQQAVTKAQETLTKTSALQALNQQQTSQAAPSTDALKDLLPVSVEDKVFFVPIADIYYLEAQNKKLLIHTLDHIFETNDTLISLEKTLTSPNFLRIHRSYLVNLDYIKEMEPWFNQTMLLTMRNDEKIPVSRSYVKGFKHRLKLNR</sequence>
<dbReference type="SMART" id="SM00850">
    <property type="entry name" value="LytTR"/>
    <property type="match status" value="1"/>
</dbReference>
<keyword evidence="5" id="KW-1185">Reference proteome</keyword>
<evidence type="ECO:0000259" key="3">
    <source>
        <dbReference type="PROSITE" id="PS50930"/>
    </source>
</evidence>
<name>A0A429Z6T6_9ENTE</name>
<dbReference type="PANTHER" id="PTHR37299">
    <property type="entry name" value="TRANSCRIPTIONAL REGULATOR-RELATED"/>
    <property type="match status" value="1"/>
</dbReference>
<accession>A0A429Z6T6</accession>
<dbReference type="SUPFAM" id="SSF52172">
    <property type="entry name" value="CheY-like"/>
    <property type="match status" value="1"/>
</dbReference>
<keyword evidence="1" id="KW-0597">Phosphoprotein</keyword>
<evidence type="ECO:0000259" key="2">
    <source>
        <dbReference type="PROSITE" id="PS50110"/>
    </source>
</evidence>
<dbReference type="Pfam" id="PF04397">
    <property type="entry name" value="LytTR"/>
    <property type="match status" value="1"/>
</dbReference>
<dbReference type="Gene3D" id="2.40.50.40">
    <property type="match status" value="1"/>
</dbReference>
<dbReference type="Pfam" id="PF00072">
    <property type="entry name" value="Response_reg"/>
    <property type="match status" value="1"/>
</dbReference>
<dbReference type="PANTHER" id="PTHR37299:SF1">
    <property type="entry name" value="STAGE 0 SPORULATION PROTEIN A HOMOLOG"/>
    <property type="match status" value="1"/>
</dbReference>
<feature type="modified residue" description="4-aspartylphosphate" evidence="1">
    <location>
        <position position="53"/>
    </location>
</feature>
<feature type="domain" description="HTH LytTR-type" evidence="3">
    <location>
        <begin position="147"/>
        <end position="251"/>
    </location>
</feature>
<dbReference type="SMART" id="SM00448">
    <property type="entry name" value="REC"/>
    <property type="match status" value="1"/>
</dbReference>
<dbReference type="GO" id="GO:0000156">
    <property type="term" value="F:phosphorelay response regulator activity"/>
    <property type="evidence" value="ECO:0007669"/>
    <property type="project" value="InterPro"/>
</dbReference>
<gene>
    <name evidence="4" type="ORF">C7P63_06470</name>
</gene>
<organism evidence="4 5">
    <name type="scientific">Vagococcus humatus</name>
    <dbReference type="NCBI Taxonomy" id="1889241"/>
    <lineage>
        <taxon>Bacteria</taxon>
        <taxon>Bacillati</taxon>
        <taxon>Bacillota</taxon>
        <taxon>Bacilli</taxon>
        <taxon>Lactobacillales</taxon>
        <taxon>Enterococcaceae</taxon>
        <taxon>Vagococcus</taxon>
    </lineage>
</organism>
<keyword evidence="4" id="KW-0238">DNA-binding</keyword>